<dbReference type="GO" id="GO:0016887">
    <property type="term" value="F:ATP hydrolysis activity"/>
    <property type="evidence" value="ECO:0007669"/>
    <property type="project" value="InterPro"/>
</dbReference>
<dbReference type="CDD" id="cd07543">
    <property type="entry name" value="P-type_ATPase_cation"/>
    <property type="match status" value="1"/>
</dbReference>
<dbReference type="SFLD" id="SFLDS00003">
    <property type="entry name" value="Haloacid_Dehalogenase"/>
    <property type="match status" value="1"/>
</dbReference>
<dbReference type="InterPro" id="IPR036412">
    <property type="entry name" value="HAD-like_sf"/>
</dbReference>
<dbReference type="InterPro" id="IPR047820">
    <property type="entry name" value="P5A-type_ATPase"/>
</dbReference>
<evidence type="ECO:0000256" key="1">
    <source>
        <dbReference type="ARBA" id="ARBA00004477"/>
    </source>
</evidence>
<dbReference type="GO" id="GO:0005524">
    <property type="term" value="F:ATP binding"/>
    <property type="evidence" value="ECO:0007669"/>
    <property type="project" value="UniProtKB-KW"/>
</dbReference>
<dbReference type="InterPro" id="IPR023214">
    <property type="entry name" value="HAD_sf"/>
</dbReference>
<feature type="transmembrane region" description="Helical" evidence="16">
    <location>
        <begin position="1154"/>
        <end position="1174"/>
    </location>
</feature>
<feature type="region of interest" description="Disordered" evidence="15">
    <location>
        <begin position="1"/>
        <end position="20"/>
    </location>
</feature>
<dbReference type="EMBL" id="JAMKOV010000002">
    <property type="protein sequence ID" value="KAI8042129.1"/>
    <property type="molecule type" value="Genomic_DNA"/>
</dbReference>
<evidence type="ECO:0000259" key="17">
    <source>
        <dbReference type="Pfam" id="PF00122"/>
    </source>
</evidence>
<feature type="transmembrane region" description="Helical" evidence="16">
    <location>
        <begin position="54"/>
        <end position="73"/>
    </location>
</feature>
<evidence type="ECO:0000256" key="9">
    <source>
        <dbReference type="ARBA" id="ARBA00022840"/>
    </source>
</evidence>
<accession>A0A9P9YS32</accession>
<reference evidence="19" key="1">
    <citation type="journal article" date="2023" name="Genome Biol. Evol.">
        <title>Long-read-based Genome Assembly of Drosophila gunungcola Reveals Fewer Chemosensory Genes in Flower-breeding Species.</title>
        <authorList>
            <person name="Negi A."/>
            <person name="Liao B.Y."/>
            <person name="Yeh S.D."/>
        </authorList>
    </citation>
    <scope>NUCLEOTIDE SEQUENCE</scope>
    <source>
        <strain evidence="19">Sukarami</strain>
    </source>
</reference>
<evidence type="ECO:0000256" key="11">
    <source>
        <dbReference type="ARBA" id="ARBA00022967"/>
    </source>
</evidence>
<evidence type="ECO:0000313" key="19">
    <source>
        <dbReference type="EMBL" id="KAI8042129.1"/>
    </source>
</evidence>
<evidence type="ECO:0000256" key="12">
    <source>
        <dbReference type="ARBA" id="ARBA00022989"/>
    </source>
</evidence>
<keyword evidence="5 16" id="KW-0812">Transmembrane</keyword>
<feature type="transmembrane region" description="Helical" evidence="16">
    <location>
        <begin position="451"/>
        <end position="470"/>
    </location>
</feature>
<feature type="transmembrane region" description="Helical" evidence="16">
    <location>
        <begin position="1031"/>
        <end position="1051"/>
    </location>
</feature>
<evidence type="ECO:0000256" key="3">
    <source>
        <dbReference type="ARBA" id="ARBA00022448"/>
    </source>
</evidence>
<evidence type="ECO:0000256" key="13">
    <source>
        <dbReference type="ARBA" id="ARBA00023136"/>
    </source>
</evidence>
<dbReference type="InterPro" id="IPR044492">
    <property type="entry name" value="P_typ_ATPase_HD_dom"/>
</dbReference>
<dbReference type="Pfam" id="PF00122">
    <property type="entry name" value="E1-E2_ATPase"/>
    <property type="match status" value="1"/>
</dbReference>
<feature type="transmembrane region" description="Helical" evidence="16">
    <location>
        <begin position="107"/>
        <end position="130"/>
    </location>
</feature>
<dbReference type="GO" id="GO:0015662">
    <property type="term" value="F:P-type ion transporter activity"/>
    <property type="evidence" value="ECO:0007669"/>
    <property type="project" value="TreeGrafter"/>
</dbReference>
<dbReference type="InterPro" id="IPR023299">
    <property type="entry name" value="ATPase_P-typ_cyto_dom_N"/>
</dbReference>
<keyword evidence="14" id="KW-0175">Coiled coil</keyword>
<keyword evidence="4" id="KW-0597">Phosphoprotein</keyword>
<keyword evidence="7" id="KW-0547">Nucleotide-binding</keyword>
<dbReference type="SUPFAM" id="SSF81653">
    <property type="entry name" value="Calcium ATPase, transduction domain A"/>
    <property type="match status" value="1"/>
</dbReference>
<dbReference type="OrthoDB" id="48943at2759"/>
<dbReference type="Pfam" id="PF23143">
    <property type="entry name" value="2TM_P5A-ATPase"/>
    <property type="match status" value="1"/>
</dbReference>
<dbReference type="PANTHER" id="PTHR45630:SF7">
    <property type="entry name" value="ENDOPLASMIC RETICULUM TRANSMEMBRANE HELIX TRANSLOCASE"/>
    <property type="match status" value="1"/>
</dbReference>
<dbReference type="InterPro" id="IPR059000">
    <property type="entry name" value="ATPase_P-type_domA"/>
</dbReference>
<dbReference type="Gene3D" id="2.70.150.10">
    <property type="entry name" value="Calcium-transporting ATPase, cytoplasmic transduction domain A"/>
    <property type="match status" value="1"/>
</dbReference>
<dbReference type="AlphaFoldDB" id="A0A9P9YS32"/>
<dbReference type="GO" id="GO:0006874">
    <property type="term" value="P:intracellular calcium ion homeostasis"/>
    <property type="evidence" value="ECO:0007669"/>
    <property type="project" value="TreeGrafter"/>
</dbReference>
<keyword evidence="13 16" id="KW-0472">Membrane</keyword>
<dbReference type="PRINTS" id="PR00119">
    <property type="entry name" value="CATATPASE"/>
</dbReference>
<dbReference type="NCBIfam" id="TIGR01494">
    <property type="entry name" value="ATPase_P-type"/>
    <property type="match status" value="2"/>
</dbReference>
<evidence type="ECO:0000256" key="14">
    <source>
        <dbReference type="SAM" id="Coils"/>
    </source>
</evidence>
<keyword evidence="9" id="KW-0067">ATP-binding</keyword>
<comment type="caution">
    <text evidence="19">The sequence shown here is derived from an EMBL/GenBank/DDBJ whole genome shotgun (WGS) entry which is preliminary data.</text>
</comment>
<organism evidence="19 20">
    <name type="scientific">Drosophila gunungcola</name>
    <name type="common">fruit fly</name>
    <dbReference type="NCBI Taxonomy" id="103775"/>
    <lineage>
        <taxon>Eukaryota</taxon>
        <taxon>Metazoa</taxon>
        <taxon>Ecdysozoa</taxon>
        <taxon>Arthropoda</taxon>
        <taxon>Hexapoda</taxon>
        <taxon>Insecta</taxon>
        <taxon>Pterygota</taxon>
        <taxon>Neoptera</taxon>
        <taxon>Endopterygota</taxon>
        <taxon>Diptera</taxon>
        <taxon>Brachycera</taxon>
        <taxon>Muscomorpha</taxon>
        <taxon>Ephydroidea</taxon>
        <taxon>Drosophilidae</taxon>
        <taxon>Drosophila</taxon>
        <taxon>Sophophora</taxon>
    </lineage>
</organism>
<dbReference type="GO" id="GO:0046872">
    <property type="term" value="F:metal ion binding"/>
    <property type="evidence" value="ECO:0007669"/>
    <property type="project" value="UniProtKB-KW"/>
</dbReference>
<dbReference type="InterPro" id="IPR001757">
    <property type="entry name" value="P_typ_ATPase"/>
</dbReference>
<name>A0A9P9YS32_9MUSC</name>
<keyword evidence="11" id="KW-1278">Translocase</keyword>
<protein>
    <recommendedName>
        <fullName evidence="21">Manganese-transporting ATPase 13A1</fullName>
    </recommendedName>
</protein>
<dbReference type="InterPro" id="IPR018303">
    <property type="entry name" value="ATPase_P-typ_P_site"/>
</dbReference>
<keyword evidence="10" id="KW-0460">Magnesium</keyword>
<feature type="transmembrane region" description="Helical" evidence="16">
    <location>
        <begin position="269"/>
        <end position="288"/>
    </location>
</feature>
<dbReference type="FunFam" id="3.40.50.1000:FF:000056">
    <property type="entry name" value="Cation-transporting ATPase"/>
    <property type="match status" value="1"/>
</dbReference>
<proteinExistence type="inferred from homology"/>
<evidence type="ECO:0000259" key="18">
    <source>
        <dbReference type="Pfam" id="PF23143"/>
    </source>
</evidence>
<evidence type="ECO:0000256" key="6">
    <source>
        <dbReference type="ARBA" id="ARBA00022723"/>
    </source>
</evidence>
<dbReference type="SUPFAM" id="SSF81665">
    <property type="entry name" value="Calcium ATPase, transmembrane domain M"/>
    <property type="match status" value="1"/>
</dbReference>
<dbReference type="PROSITE" id="PS00154">
    <property type="entry name" value="ATPASE_E1_E2"/>
    <property type="match status" value="1"/>
</dbReference>
<evidence type="ECO:0000256" key="15">
    <source>
        <dbReference type="SAM" id="MobiDB-lite"/>
    </source>
</evidence>
<keyword evidence="20" id="KW-1185">Reference proteome</keyword>
<dbReference type="InterPro" id="IPR023298">
    <property type="entry name" value="ATPase_P-typ_TM_dom_sf"/>
</dbReference>
<dbReference type="PROSITE" id="PS01229">
    <property type="entry name" value="COF_2"/>
    <property type="match status" value="1"/>
</dbReference>
<dbReference type="SFLD" id="SFLDF00027">
    <property type="entry name" value="p-type_atpase"/>
    <property type="match status" value="1"/>
</dbReference>
<dbReference type="InterPro" id="IPR057255">
    <property type="entry name" value="2TM_P5A-ATPase"/>
</dbReference>
<dbReference type="SUPFAM" id="SSF81660">
    <property type="entry name" value="Metal cation-transporting ATPase, ATP-binding domain N"/>
    <property type="match status" value="1"/>
</dbReference>
<keyword evidence="12 16" id="KW-1133">Transmembrane helix</keyword>
<feature type="transmembrane region" description="Helical" evidence="16">
    <location>
        <begin position="1194"/>
        <end position="1216"/>
    </location>
</feature>
<feature type="domain" description="P5A-ATPase transmembrane helical hairpin" evidence="18">
    <location>
        <begin position="51"/>
        <end position="142"/>
    </location>
</feature>
<dbReference type="Gene3D" id="3.40.1110.10">
    <property type="entry name" value="Calcium-transporting ATPase, cytoplasmic domain N"/>
    <property type="match status" value="1"/>
</dbReference>
<feature type="coiled-coil region" evidence="14">
    <location>
        <begin position="936"/>
        <end position="963"/>
    </location>
</feature>
<dbReference type="Pfam" id="PF13246">
    <property type="entry name" value="Cation_ATPase"/>
    <property type="match status" value="1"/>
</dbReference>
<dbReference type="GO" id="GO:0005789">
    <property type="term" value="C:endoplasmic reticulum membrane"/>
    <property type="evidence" value="ECO:0007669"/>
    <property type="project" value="UniProtKB-SubCell"/>
</dbReference>
<evidence type="ECO:0000256" key="2">
    <source>
        <dbReference type="ARBA" id="ARBA00006000"/>
    </source>
</evidence>
<dbReference type="NCBIfam" id="TIGR01657">
    <property type="entry name" value="P-ATPase-V"/>
    <property type="match status" value="1"/>
</dbReference>
<dbReference type="Proteomes" id="UP001059596">
    <property type="component" value="Unassembled WGS sequence"/>
</dbReference>
<dbReference type="FunFam" id="3.40.1110.10:FF:000027">
    <property type="entry name" value="Cation-transporting ATPase"/>
    <property type="match status" value="1"/>
</dbReference>
<evidence type="ECO:0008006" key="21">
    <source>
        <dbReference type="Google" id="ProtNLM"/>
    </source>
</evidence>
<dbReference type="InterPro" id="IPR006544">
    <property type="entry name" value="P-type_TPase_V"/>
</dbReference>
<feature type="transmembrane region" description="Helical" evidence="16">
    <location>
        <begin position="1063"/>
        <end position="1086"/>
    </location>
</feature>
<feature type="transmembrane region" description="Helical" evidence="16">
    <location>
        <begin position="1124"/>
        <end position="1142"/>
    </location>
</feature>
<evidence type="ECO:0000256" key="8">
    <source>
        <dbReference type="ARBA" id="ARBA00022824"/>
    </source>
</evidence>
<dbReference type="PANTHER" id="PTHR45630">
    <property type="entry name" value="CATION-TRANSPORTING ATPASE-RELATED"/>
    <property type="match status" value="1"/>
</dbReference>
<gene>
    <name evidence="19" type="ORF">M5D96_003431</name>
</gene>
<dbReference type="SUPFAM" id="SSF56784">
    <property type="entry name" value="HAD-like"/>
    <property type="match status" value="1"/>
</dbReference>
<evidence type="ECO:0000313" key="20">
    <source>
        <dbReference type="Proteomes" id="UP001059596"/>
    </source>
</evidence>
<dbReference type="Gene3D" id="3.40.50.1000">
    <property type="entry name" value="HAD superfamily/HAD-like"/>
    <property type="match status" value="1"/>
</dbReference>
<evidence type="ECO:0000256" key="4">
    <source>
        <dbReference type="ARBA" id="ARBA00022553"/>
    </source>
</evidence>
<keyword evidence="6" id="KW-0479">Metal-binding</keyword>
<evidence type="ECO:0000256" key="16">
    <source>
        <dbReference type="SAM" id="Phobius"/>
    </source>
</evidence>
<comment type="similarity">
    <text evidence="2">Belongs to the cation transport ATPase (P-type) (TC 3.A.3) family. Type V subfamily.</text>
</comment>
<evidence type="ECO:0000256" key="7">
    <source>
        <dbReference type="ARBA" id="ARBA00022741"/>
    </source>
</evidence>
<comment type="subcellular location">
    <subcellularLocation>
        <location evidence="1">Endoplasmic reticulum membrane</location>
        <topology evidence="1">Multi-pass membrane protein</topology>
    </subcellularLocation>
</comment>
<evidence type="ECO:0000256" key="10">
    <source>
        <dbReference type="ARBA" id="ARBA00022842"/>
    </source>
</evidence>
<sequence length="1228" mass="136607">MTKAAGAANPRGEAGDMDTYGKEMRPLAGKAKEPSKLDDLVQYVSLHVRIPTPLTGVVLPFVPLYLSAFYLWIHVSGNGEESETPQTELVPGENQTTTDHVTTWNDVGFIGVVAIAFLHVLTLLFCYWSVHVLAFLTCRRVKLPGANVLAKVVPTANNGNSKIVPLRTSKLEDGSIQYFLVFQKTKYVWNEDRKTFRAVEFPVNGLLSSYASSRGLETEEAIKRATLTYGNNEMEMVVPEFHELFIERATAPFFVFQVFSVGLWCMDDYWYYSLFTLFMLIAFECTIVKQQLRNMSEIRKMGNKPYLIYAFRQNKWRHIGSDELLPGDLVSVTRSQNDNIVPCDLVILRGSCIVDESMLTGESVPLMKESLESLDNLNVEMDAEGDGKLFVLFGGTKVVQHTAPTKESLRAPDGGCIGYVIRTGFNTSQGRLLRTILFAANRATENNVETFAFIAFLMVFAVAAASYVWVKGSEDLERSRYKLFLECTLILTSIIPPDLPIELTLAVNTSLIQLTKLFVFCTEPFRIPFAGKVQICCFDKTGTLTTDNLMVEGIAGLAPNGACVPIEEAEGNTVQVLACCHSLALLDDGLVGDPLEKATLAAVDWTLTKMESVIPKRPQFKPLKIIQRYHFSSALKRMSVLAGYLMPYSNEVKHIGAVKGAPEVIQTMLREVPSDYEKIYLEYARRGARVLALGIKEFGTLGSHQIRELKREEVECDLTFAGFVIISCPMKPDSKSVIKELIQSSHKVVMITGDSPLTACHVARELRFTRKKLLILTPPDLEEKASWRWVSIDGDQTYELDIKNGSKGLSLLLGTHDLCITGEGLQHLQQHQQQYMRHLLPLITVCARFAPKQKEFVITQLKQLGYCTLMCGDGTNDVGALKHANVGVSLLTSAPVKRKRTEEEQQQAAAAANAAAAAAQAAAIANQQLTPRERALRRRQEHINQTQARLQNALRDMEEQTMVKLGDASIAAPFTSKSSSIMCVNHIIKQGRCTLVTTLQMFKILALNALIQAYCQSVLYIDGIKFSDTQATMQGIFIAACFLFITRAKPLKTLSKVAPLPNIFNFYTISTILSQFAVHFGTLYYLTSQANILAPPREGKVKLYIDMDAEEKTKYDPNIVSSTVYIICLSLQVATIAVNYKGHPFMESLRSNRMLMYAIGASATLVILLSTGLAPELTEFFEIIDFPTDFRKTLLGVLILDILGAFVLDRICSFLFGETRCKSKVLNC</sequence>
<keyword evidence="8" id="KW-0256">Endoplasmic reticulum</keyword>
<evidence type="ECO:0000256" key="5">
    <source>
        <dbReference type="ARBA" id="ARBA00022692"/>
    </source>
</evidence>
<feature type="transmembrane region" description="Helical" evidence="16">
    <location>
        <begin position="244"/>
        <end position="263"/>
    </location>
</feature>
<feature type="domain" description="P-type ATPase A" evidence="17">
    <location>
        <begin position="311"/>
        <end position="435"/>
    </location>
</feature>
<keyword evidence="3" id="KW-0813">Transport</keyword>
<dbReference type="SFLD" id="SFLDG00002">
    <property type="entry name" value="C1.7:_P-type_atpase_like"/>
    <property type="match status" value="1"/>
</dbReference>
<dbReference type="InterPro" id="IPR008250">
    <property type="entry name" value="ATPase_P-typ_transduc_dom_A_sf"/>
</dbReference>
<dbReference type="FunFam" id="2.70.150.10:FF:000015">
    <property type="entry name" value="Cation-transporting ATPase"/>
    <property type="match status" value="1"/>
</dbReference>
<dbReference type="GO" id="GO:0019829">
    <property type="term" value="F:ATPase-coupled monoatomic cation transmembrane transporter activity"/>
    <property type="evidence" value="ECO:0007669"/>
    <property type="project" value="TreeGrafter"/>
</dbReference>